<dbReference type="InterPro" id="IPR013324">
    <property type="entry name" value="RNA_pol_sigma_r3/r4-like"/>
</dbReference>
<proteinExistence type="inferred from homology"/>
<feature type="domain" description="RNA polymerase sigma-70 ECF-like HTH" evidence="7">
    <location>
        <begin position="5"/>
        <end position="180"/>
    </location>
</feature>
<reference evidence="8 9" key="1">
    <citation type="submission" date="2023-03" db="EMBL/GenBank/DDBJ databases">
        <title>Paludisphaera mucosa sp. nov. a novel planctomycete from northern fen.</title>
        <authorList>
            <person name="Ivanova A."/>
        </authorList>
    </citation>
    <scope>NUCLEOTIDE SEQUENCE [LARGE SCALE GENOMIC DNA]</scope>
    <source>
        <strain evidence="8 9">Pla2</strain>
    </source>
</reference>
<dbReference type="EMBL" id="JARRAG010000002">
    <property type="protein sequence ID" value="MDG3008071.1"/>
    <property type="molecule type" value="Genomic_DNA"/>
</dbReference>
<dbReference type="InterPro" id="IPR039425">
    <property type="entry name" value="RNA_pol_sigma-70-like"/>
</dbReference>
<comment type="caution">
    <text evidence="8">The sequence shown here is derived from an EMBL/GenBank/DDBJ whole genome shotgun (WGS) entry which is preliminary data.</text>
</comment>
<evidence type="ECO:0000256" key="2">
    <source>
        <dbReference type="ARBA" id="ARBA00023015"/>
    </source>
</evidence>
<dbReference type="SUPFAM" id="SSF88659">
    <property type="entry name" value="Sigma3 and sigma4 domains of RNA polymerase sigma factors"/>
    <property type="match status" value="1"/>
</dbReference>
<evidence type="ECO:0000256" key="3">
    <source>
        <dbReference type="ARBA" id="ARBA00023082"/>
    </source>
</evidence>
<sequence>MSDESLDRWIERLNEGDPEAVERVFLAYEPYMRIVVRRRLSRGLRPKVDSGDIVQSVFVDFVAGVRNGGWRFAGRGQLLAFLRRIAARRIADRCRKHRHALGREQSLADTEPRDHPQSPLPRPSQEAQGREFWERILQACPPSHREIVRLRRDGLRLAEIATRSGLHEGSVRRILYDLARRLSVARRTVASGEVD</sequence>
<dbReference type="PANTHER" id="PTHR43133">
    <property type="entry name" value="RNA POLYMERASE ECF-TYPE SIGMA FACTO"/>
    <property type="match status" value="1"/>
</dbReference>
<evidence type="ECO:0000313" key="8">
    <source>
        <dbReference type="EMBL" id="MDG3008071.1"/>
    </source>
</evidence>
<organism evidence="8 9">
    <name type="scientific">Paludisphaera mucosa</name>
    <dbReference type="NCBI Taxonomy" id="3030827"/>
    <lineage>
        <taxon>Bacteria</taxon>
        <taxon>Pseudomonadati</taxon>
        <taxon>Planctomycetota</taxon>
        <taxon>Planctomycetia</taxon>
        <taxon>Isosphaerales</taxon>
        <taxon>Isosphaeraceae</taxon>
        <taxon>Paludisphaera</taxon>
    </lineage>
</organism>
<keyword evidence="5" id="KW-0804">Transcription</keyword>
<dbReference type="InterPro" id="IPR036388">
    <property type="entry name" value="WH-like_DNA-bd_sf"/>
</dbReference>
<dbReference type="InterPro" id="IPR053812">
    <property type="entry name" value="HTH_Sigma70_ECF-like"/>
</dbReference>
<protein>
    <submittedName>
        <fullName evidence="8">Sigma-70 family RNA polymerase sigma factor</fullName>
    </submittedName>
</protein>
<accession>A0ABT6FKG4</accession>
<evidence type="ECO:0000256" key="1">
    <source>
        <dbReference type="ARBA" id="ARBA00010641"/>
    </source>
</evidence>
<keyword evidence="9" id="KW-1185">Reference proteome</keyword>
<keyword evidence="3" id="KW-0731">Sigma factor</keyword>
<keyword evidence="4" id="KW-0238">DNA-binding</keyword>
<keyword evidence="2" id="KW-0805">Transcription regulation</keyword>
<dbReference type="SUPFAM" id="SSF88946">
    <property type="entry name" value="Sigma2 domain of RNA polymerase sigma factors"/>
    <property type="match status" value="1"/>
</dbReference>
<dbReference type="Gene3D" id="1.10.1740.10">
    <property type="match status" value="1"/>
</dbReference>
<dbReference type="PANTHER" id="PTHR43133:SF8">
    <property type="entry name" value="RNA POLYMERASE SIGMA FACTOR HI_1459-RELATED"/>
    <property type="match status" value="1"/>
</dbReference>
<dbReference type="RefSeq" id="WP_277864339.1">
    <property type="nucleotide sequence ID" value="NZ_JARRAG010000002.1"/>
</dbReference>
<dbReference type="Gene3D" id="1.10.10.10">
    <property type="entry name" value="Winged helix-like DNA-binding domain superfamily/Winged helix DNA-binding domain"/>
    <property type="match status" value="1"/>
</dbReference>
<comment type="similarity">
    <text evidence="1">Belongs to the sigma-70 factor family. ECF subfamily.</text>
</comment>
<dbReference type="Pfam" id="PF07638">
    <property type="entry name" value="Sigma70_ECF"/>
    <property type="match status" value="1"/>
</dbReference>
<name>A0ABT6FKG4_9BACT</name>
<evidence type="ECO:0000256" key="4">
    <source>
        <dbReference type="ARBA" id="ARBA00023125"/>
    </source>
</evidence>
<evidence type="ECO:0000256" key="5">
    <source>
        <dbReference type="ARBA" id="ARBA00023163"/>
    </source>
</evidence>
<dbReference type="Proteomes" id="UP001216907">
    <property type="component" value="Unassembled WGS sequence"/>
</dbReference>
<evidence type="ECO:0000313" key="9">
    <source>
        <dbReference type="Proteomes" id="UP001216907"/>
    </source>
</evidence>
<feature type="region of interest" description="Disordered" evidence="6">
    <location>
        <begin position="101"/>
        <end position="125"/>
    </location>
</feature>
<dbReference type="NCBIfam" id="TIGR02937">
    <property type="entry name" value="sigma70-ECF"/>
    <property type="match status" value="1"/>
</dbReference>
<dbReference type="InterPro" id="IPR013325">
    <property type="entry name" value="RNA_pol_sigma_r2"/>
</dbReference>
<evidence type="ECO:0000256" key="6">
    <source>
        <dbReference type="SAM" id="MobiDB-lite"/>
    </source>
</evidence>
<evidence type="ECO:0000259" key="7">
    <source>
        <dbReference type="Pfam" id="PF07638"/>
    </source>
</evidence>
<gene>
    <name evidence="8" type="ORF">PZE19_30265</name>
</gene>
<dbReference type="InterPro" id="IPR014284">
    <property type="entry name" value="RNA_pol_sigma-70_dom"/>
</dbReference>